<name>A0AAP0CT69_9ASTR</name>
<feature type="domain" description="PWWP" evidence="2">
    <location>
        <begin position="637"/>
        <end position="686"/>
    </location>
</feature>
<evidence type="ECO:0000313" key="4">
    <source>
        <dbReference type="Proteomes" id="UP001408789"/>
    </source>
</evidence>
<feature type="region of interest" description="Disordered" evidence="1">
    <location>
        <begin position="563"/>
        <end position="610"/>
    </location>
</feature>
<proteinExistence type="predicted"/>
<evidence type="ECO:0000256" key="1">
    <source>
        <dbReference type="SAM" id="MobiDB-lite"/>
    </source>
</evidence>
<feature type="compositionally biased region" description="Basic and acidic residues" evidence="1">
    <location>
        <begin position="1089"/>
        <end position="1105"/>
    </location>
</feature>
<protein>
    <recommendedName>
        <fullName evidence="2">PWWP domain-containing protein</fullName>
    </recommendedName>
</protein>
<dbReference type="Gene3D" id="2.30.30.140">
    <property type="match status" value="1"/>
</dbReference>
<dbReference type="PROSITE" id="PS50812">
    <property type="entry name" value="PWWP"/>
    <property type="match status" value="1"/>
</dbReference>
<dbReference type="SMART" id="SM00293">
    <property type="entry name" value="PWWP"/>
    <property type="match status" value="1"/>
</dbReference>
<reference evidence="3 4" key="1">
    <citation type="submission" date="2024-04" db="EMBL/GenBank/DDBJ databases">
        <title>The reference genome of an endangered Asteraceae, Deinandra increscens subsp. villosa, native to the Central Coast of California.</title>
        <authorList>
            <person name="Guilliams M."/>
            <person name="Hasenstab-Lehman K."/>
            <person name="Meyer R."/>
            <person name="Mcevoy S."/>
        </authorList>
    </citation>
    <scope>NUCLEOTIDE SEQUENCE [LARGE SCALE GENOMIC DNA]</scope>
    <source>
        <tissue evidence="3">Leaf</tissue>
    </source>
</reference>
<dbReference type="Pfam" id="PF00855">
    <property type="entry name" value="PWWP"/>
    <property type="match status" value="1"/>
</dbReference>
<dbReference type="SUPFAM" id="SSF63748">
    <property type="entry name" value="Tudor/PWWP/MBT"/>
    <property type="match status" value="1"/>
</dbReference>
<organism evidence="3 4">
    <name type="scientific">Deinandra increscens subsp. villosa</name>
    <dbReference type="NCBI Taxonomy" id="3103831"/>
    <lineage>
        <taxon>Eukaryota</taxon>
        <taxon>Viridiplantae</taxon>
        <taxon>Streptophyta</taxon>
        <taxon>Embryophyta</taxon>
        <taxon>Tracheophyta</taxon>
        <taxon>Spermatophyta</taxon>
        <taxon>Magnoliopsida</taxon>
        <taxon>eudicotyledons</taxon>
        <taxon>Gunneridae</taxon>
        <taxon>Pentapetalae</taxon>
        <taxon>asterids</taxon>
        <taxon>campanulids</taxon>
        <taxon>Asterales</taxon>
        <taxon>Asteraceae</taxon>
        <taxon>Asteroideae</taxon>
        <taxon>Heliantheae alliance</taxon>
        <taxon>Madieae</taxon>
        <taxon>Madiinae</taxon>
        <taxon>Deinandra</taxon>
    </lineage>
</organism>
<gene>
    <name evidence="3" type="ORF">SSX86_019732</name>
</gene>
<accession>A0AAP0CT69</accession>
<feature type="region of interest" description="Disordered" evidence="1">
    <location>
        <begin position="1089"/>
        <end position="1138"/>
    </location>
</feature>
<comment type="caution">
    <text evidence="3">The sequence shown here is derived from an EMBL/GenBank/DDBJ whole genome shotgun (WGS) entry which is preliminary data.</text>
</comment>
<sequence>MEEHEDEVMLSVDKTTVTVDSSAVDRVVSETLGGGEGGTEGVLTEGNQGEDVMVDIVGSDAVEEDDHGRAGVNLDTNSGSEAKIRDHNMEDALVGISVSTSEKDEVLVNGEQVAGSGDGCSDPVEIRVLTSEKVEVVVNEENLDRKAEVGKEILQDDVVITVTRGSNGDIAEIDRQEPTERGFNFEELTDRKITESSVLTADLGPQKVGMVVEEGFAEDSVSVDPSSVCANNQSSAAEVVSTRTNEVDESSKDCLQPTIKVIPDDAQEMTDGDRVVNEEIEKENEVLVSSKISEPLTAMNPGSEDVDMVAVVEDSLAGKDEAQVENPVPNLVCPDDRILSTEAVNSATGEDEINVHAENLVQQAEVDKLSEKESPHTTTEVVTETDVTVEKEADQGLTKDEEIMKQPTEPVQDLDYENGVMDEKTGEEHTIIDSSKIPESLTTVDLRPEEVSGVKLVAYAVKDPVFSCEDADMDRGENAGMDIDEVLDRKDELASIDVASGAEKDQHLNVTTNSEANVEQKVLESSSGPVLIQHREDYTKSREPIVYGRRAHVEVPVYESLDVEQKLPGSSSPVSEDEHLKIETDSEEDDDDDDDESLQEDEQVDRQNPELFENGISFSLDQSSYFKPPSNEGEFSVSDLVWGKVRSHPWWPGQIIDPSNASKKAMKYYKKDCFLVAYFGDHSFAWNSPSVLKPFWANFSQIEKQADTEIFNIAVDCALEEVTRRVELGLSCSCVPKEILKKIEYQVVENAGVRKRSNKIHEKDESASVSSFEPDKLVDYVRLLAQFPGHGDKMDIAITKAQLSSYGLYKGYRELTEFSVCGDLLEDACVHEKVEEVHKNGEQSENDLIESVKANKEISLSEVTDDAPESAGRTTSKLVSSSGVKKRKARVSISNGSVKRPNRPSNKVAAAPISTSNKLTAAPISTPKPSFKVGALIQRVASQLTGPGLKSGEPKVEYGQHATDQIARTPENPRTEVSVAEMLSQLHLTAQDPMKEYEFFQTIIPFFYERRAAVFSKSVKKASTVEKPEKPEKPESDTKQNPPNENDPEEFEFDFDFDFDDVNDSYWTDRIIQNHSEDQLLQDTQNGGVEEHQVVEYEPDKVDKPAKRRRRSNKKQKQALSCNQEPEPEVEVESEIDRKRRENSATEVILRFEEGINFRSEMQLNKMFRRFGSLMESETEVDREGGRARVVFKRCFDAEVAHSSAGKFNIFGSINVNYELNYNPLVSYKPLPPPLLQEDLMDAT</sequence>
<feature type="region of interest" description="Disordered" evidence="1">
    <location>
        <begin position="1019"/>
        <end position="1051"/>
    </location>
</feature>
<evidence type="ECO:0000313" key="3">
    <source>
        <dbReference type="EMBL" id="KAK9062545.1"/>
    </source>
</evidence>
<feature type="compositionally biased region" description="Polar residues" evidence="1">
    <location>
        <begin position="872"/>
        <end position="883"/>
    </location>
</feature>
<dbReference type="PANTHER" id="PTHR42851">
    <property type="entry name" value="ALDOLASE-RELATED"/>
    <property type="match status" value="1"/>
</dbReference>
<dbReference type="InterPro" id="IPR000313">
    <property type="entry name" value="PWWP_dom"/>
</dbReference>
<feature type="region of interest" description="Disordered" evidence="1">
    <location>
        <begin position="860"/>
        <end position="910"/>
    </location>
</feature>
<feature type="compositionally biased region" description="Basic residues" evidence="1">
    <location>
        <begin position="1106"/>
        <end position="1117"/>
    </location>
</feature>
<dbReference type="InterPro" id="IPR053063">
    <property type="entry name" value="PWWP_domain_containing_PDP"/>
</dbReference>
<dbReference type="EMBL" id="JBCNJP010000019">
    <property type="protein sequence ID" value="KAK9062545.1"/>
    <property type="molecule type" value="Genomic_DNA"/>
</dbReference>
<feature type="compositionally biased region" description="Basic and acidic residues" evidence="1">
    <location>
        <begin position="1023"/>
        <end position="1038"/>
    </location>
</feature>
<dbReference type="AlphaFoldDB" id="A0AAP0CT69"/>
<keyword evidence="4" id="KW-1185">Reference proteome</keyword>
<feature type="region of interest" description="Disordered" evidence="1">
    <location>
        <begin position="389"/>
        <end position="418"/>
    </location>
</feature>
<dbReference type="PANTHER" id="PTHR42851:SF4">
    <property type="entry name" value="PWWP DOMAIN-CONTAINING PROTEIN"/>
    <property type="match status" value="1"/>
</dbReference>
<feature type="compositionally biased region" description="Basic and acidic residues" evidence="1">
    <location>
        <begin position="389"/>
        <end position="404"/>
    </location>
</feature>
<evidence type="ECO:0000259" key="2">
    <source>
        <dbReference type="PROSITE" id="PS50812"/>
    </source>
</evidence>
<feature type="compositionally biased region" description="Acidic residues" evidence="1">
    <location>
        <begin position="585"/>
        <end position="603"/>
    </location>
</feature>
<dbReference type="CDD" id="cd05162">
    <property type="entry name" value="PWWP"/>
    <property type="match status" value="1"/>
</dbReference>
<dbReference type="Proteomes" id="UP001408789">
    <property type="component" value="Unassembled WGS sequence"/>
</dbReference>